<dbReference type="EMBL" id="LGHB01000001">
    <property type="protein sequence ID" value="KUK97748.1"/>
    <property type="molecule type" value="Genomic_DNA"/>
</dbReference>
<dbReference type="EMBL" id="LGFT01000004">
    <property type="protein sequence ID" value="KUK45332.1"/>
    <property type="molecule type" value="Genomic_DNA"/>
</dbReference>
<reference evidence="3" key="1">
    <citation type="journal article" date="2015" name="MBio">
        <title>Genome-resolved metagenomic analysis reveals roles for candidate phyla and other microbial community members in biogeochemical transformations in oil reservoirs.</title>
        <authorList>
            <person name="Hu P."/>
            <person name="Tom L."/>
            <person name="Singh A."/>
            <person name="Thomas B.C."/>
            <person name="Baker B.J."/>
            <person name="Piceno Y.M."/>
            <person name="Andersen G.L."/>
            <person name="Banfield J.F."/>
        </authorList>
    </citation>
    <scope>NUCLEOTIDE SEQUENCE [LARGE SCALE GENOMIC DNA]</scope>
    <source>
        <strain evidence="3">56_747</strain>
    </source>
</reference>
<protein>
    <recommendedName>
        <fullName evidence="1">Mut7-C RNAse domain-containing protein</fullName>
    </recommendedName>
</protein>
<organism evidence="3 4">
    <name type="scientific">Methanothrix harundinacea</name>
    <dbReference type="NCBI Taxonomy" id="301375"/>
    <lineage>
        <taxon>Archaea</taxon>
        <taxon>Methanobacteriati</taxon>
        <taxon>Methanobacteriota</taxon>
        <taxon>Stenosarchaea group</taxon>
        <taxon>Methanomicrobia</taxon>
        <taxon>Methanotrichales</taxon>
        <taxon>Methanotrichaceae</taxon>
        <taxon>Methanothrix</taxon>
    </lineage>
</organism>
<gene>
    <name evidence="2" type="ORF">XD72_0235</name>
    <name evidence="3" type="ORF">XE07_0162</name>
</gene>
<reference evidence="4 5" key="2">
    <citation type="journal article" date="2015" name="MBio">
        <title>Genome-Resolved Metagenomic Analysis Reveals Roles for Candidate Phyla and Other Microbial Community Members in Biogeochemical Transformations in Oil Reservoirs.</title>
        <authorList>
            <person name="Hu P."/>
            <person name="Tom L."/>
            <person name="Singh A."/>
            <person name="Thomas B.C."/>
            <person name="Baker B.J."/>
            <person name="Piceno Y.M."/>
            <person name="Andersen G.L."/>
            <person name="Banfield J.F."/>
        </authorList>
    </citation>
    <scope>NUCLEOTIDE SEQUENCE [LARGE SCALE GENOMIC DNA]</scope>
    <source>
        <strain evidence="2">57_489</strain>
    </source>
</reference>
<dbReference type="Proteomes" id="UP000053961">
    <property type="component" value="Unassembled WGS sequence"/>
</dbReference>
<evidence type="ECO:0000313" key="5">
    <source>
        <dbReference type="Proteomes" id="UP000057043"/>
    </source>
</evidence>
<dbReference type="InterPro" id="IPR002782">
    <property type="entry name" value="Mut7-C_RNAse_dom"/>
</dbReference>
<accession>A0A101IM44</accession>
<evidence type="ECO:0000259" key="1">
    <source>
        <dbReference type="Pfam" id="PF01927"/>
    </source>
</evidence>
<evidence type="ECO:0000313" key="3">
    <source>
        <dbReference type="EMBL" id="KUK97748.1"/>
    </source>
</evidence>
<dbReference type="PATRIC" id="fig|301375.6.peg.1173"/>
<dbReference type="Proteomes" id="UP000057043">
    <property type="component" value="Unassembled WGS sequence"/>
</dbReference>
<dbReference type="AlphaFoldDB" id="A0A101IM44"/>
<dbReference type="PANTHER" id="PTHR39081">
    <property type="entry name" value="MUT7-C DOMAIN-CONTAINING PROTEIN"/>
    <property type="match status" value="1"/>
</dbReference>
<name>A0A101IM44_9EURY</name>
<evidence type="ECO:0000313" key="4">
    <source>
        <dbReference type="Proteomes" id="UP000053961"/>
    </source>
</evidence>
<sequence>MRPSHQMMDLGRYLADEMLMRLARWLRMAGHDVSNPPEGADDSDLIELALAEGRTLLTRDKLLARRCENAGASCLLVRSPHLDEQLSELWAAGVSMKLKPRPERCTLCNGILRKVGTRKIDDSSSPVDNDDALWRCEVCGKLYWRGAHWQGIRERLEGRGR</sequence>
<comment type="caution">
    <text evidence="3">The sequence shown here is derived from an EMBL/GenBank/DDBJ whole genome shotgun (WGS) entry which is preliminary data.</text>
</comment>
<feature type="domain" description="Mut7-C RNAse" evidence="1">
    <location>
        <begin position="12"/>
        <end position="155"/>
    </location>
</feature>
<proteinExistence type="predicted"/>
<dbReference type="Pfam" id="PF01927">
    <property type="entry name" value="Mut7-C"/>
    <property type="match status" value="1"/>
</dbReference>
<evidence type="ECO:0000313" key="2">
    <source>
        <dbReference type="EMBL" id="KUK45332.1"/>
    </source>
</evidence>
<dbReference type="PANTHER" id="PTHR39081:SF1">
    <property type="entry name" value="MUT7-C RNASE DOMAIN-CONTAINING PROTEIN"/>
    <property type="match status" value="1"/>
</dbReference>